<keyword evidence="1" id="KW-0812">Transmembrane</keyword>
<feature type="transmembrane region" description="Helical" evidence="1">
    <location>
        <begin position="118"/>
        <end position="138"/>
    </location>
</feature>
<keyword evidence="3" id="KW-1185">Reference proteome</keyword>
<feature type="transmembrane region" description="Helical" evidence="1">
    <location>
        <begin position="63"/>
        <end position="84"/>
    </location>
</feature>
<keyword evidence="1" id="KW-0472">Membrane</keyword>
<dbReference type="RefSeq" id="WP_247379023.1">
    <property type="nucleotide sequence ID" value="NZ_JALLGV010000005.1"/>
</dbReference>
<dbReference type="Proteomes" id="UP001597119">
    <property type="component" value="Unassembled WGS sequence"/>
</dbReference>
<dbReference type="PANTHER" id="PTHR37308">
    <property type="entry name" value="INTEGRAL MEMBRANE PROTEIN"/>
    <property type="match status" value="1"/>
</dbReference>
<protein>
    <submittedName>
        <fullName evidence="2">DUF368 domain-containing protein</fullName>
    </submittedName>
</protein>
<dbReference type="PANTHER" id="PTHR37308:SF1">
    <property type="entry name" value="POLYPRENYL-PHOSPHATE TRANSPORTER"/>
    <property type="match status" value="1"/>
</dbReference>
<organism evidence="2 3">
    <name type="scientific">Halorientalis brevis</name>
    <dbReference type="NCBI Taxonomy" id="1126241"/>
    <lineage>
        <taxon>Archaea</taxon>
        <taxon>Methanobacteriati</taxon>
        <taxon>Methanobacteriota</taxon>
        <taxon>Stenosarchaea group</taxon>
        <taxon>Halobacteria</taxon>
        <taxon>Halobacteriales</taxon>
        <taxon>Haloarculaceae</taxon>
        <taxon>Halorientalis</taxon>
    </lineage>
</organism>
<accession>A0ABD6CEG5</accession>
<dbReference type="Pfam" id="PF04018">
    <property type="entry name" value="VCA0040-like"/>
    <property type="match status" value="1"/>
</dbReference>
<dbReference type="EMBL" id="JBHUDJ010000014">
    <property type="protein sequence ID" value="MFD1588598.1"/>
    <property type="molecule type" value="Genomic_DNA"/>
</dbReference>
<evidence type="ECO:0000313" key="3">
    <source>
        <dbReference type="Proteomes" id="UP001597119"/>
    </source>
</evidence>
<evidence type="ECO:0000256" key="1">
    <source>
        <dbReference type="SAM" id="Phobius"/>
    </source>
</evidence>
<feature type="transmembrane region" description="Helical" evidence="1">
    <location>
        <begin position="150"/>
        <end position="176"/>
    </location>
</feature>
<feature type="transmembrane region" description="Helical" evidence="1">
    <location>
        <begin position="96"/>
        <end position="112"/>
    </location>
</feature>
<keyword evidence="1" id="KW-1133">Transmembrane helix</keyword>
<feature type="transmembrane region" description="Helical" evidence="1">
    <location>
        <begin position="237"/>
        <end position="255"/>
    </location>
</feature>
<reference evidence="2 3" key="1">
    <citation type="journal article" date="2019" name="Int. J. Syst. Evol. Microbiol.">
        <title>The Global Catalogue of Microorganisms (GCM) 10K type strain sequencing project: providing services to taxonomists for standard genome sequencing and annotation.</title>
        <authorList>
            <consortium name="The Broad Institute Genomics Platform"/>
            <consortium name="The Broad Institute Genome Sequencing Center for Infectious Disease"/>
            <person name="Wu L."/>
            <person name="Ma J."/>
        </authorList>
    </citation>
    <scope>NUCLEOTIDE SEQUENCE [LARGE SCALE GENOMIC DNA]</scope>
    <source>
        <strain evidence="2 3">CGMCC 1.12125</strain>
    </source>
</reference>
<dbReference type="AlphaFoldDB" id="A0ABD6CEG5"/>
<gene>
    <name evidence="2" type="ORF">ACFR9U_16590</name>
</gene>
<feature type="transmembrane region" description="Helical" evidence="1">
    <location>
        <begin position="210"/>
        <end position="230"/>
    </location>
</feature>
<comment type="caution">
    <text evidence="2">The sequence shown here is derived from an EMBL/GenBank/DDBJ whole genome shotgun (WGS) entry which is preliminary data.</text>
</comment>
<name>A0ABD6CEG5_9EURY</name>
<sequence length="298" mass="31050">MCMGAADSVPGVSGGTIALITGIYERLITAITSLNPRTLEHVPRLHTSAGRQALWDDLVEMDLGFLVALGLGVVTALIVISRAVQFTLTSARGPTFAFFFGLIAASALVLYSEVDVTTVPRLGIAVLGFSLAFWVSGITQGSGLPNSPEFVFVAGMIAITAMILPGISGAFFLLLLGQYDYLTATLTSFTDHVIGLLDGGGVAPLVEPGMTILAFAVGAMIGVVSIAHVIKWALSNYRSATLVFLVSLMAGALRLPAVETLQSTGQWTPIVILGTGAALVVGAGSVLTLDRYTDDLDY</sequence>
<evidence type="ECO:0000313" key="2">
    <source>
        <dbReference type="EMBL" id="MFD1588598.1"/>
    </source>
</evidence>
<feature type="transmembrane region" description="Helical" evidence="1">
    <location>
        <begin position="267"/>
        <end position="289"/>
    </location>
</feature>
<proteinExistence type="predicted"/>
<dbReference type="InterPro" id="IPR007163">
    <property type="entry name" value="VCA0040-like"/>
</dbReference>